<protein>
    <submittedName>
        <fullName evidence="5">Regulatory protein SoxS</fullName>
    </submittedName>
</protein>
<dbReference type="InterPro" id="IPR020449">
    <property type="entry name" value="Tscrpt_reg_AraC-type_HTH"/>
</dbReference>
<keyword evidence="6" id="KW-1185">Reference proteome</keyword>
<dbReference type="RefSeq" id="WP_068005849.1">
    <property type="nucleotide sequence ID" value="NZ_FOFM01000001.1"/>
</dbReference>
<organism evidence="5 6">
    <name type="scientific">Pseudovibrio axinellae</name>
    <dbReference type="NCBI Taxonomy" id="989403"/>
    <lineage>
        <taxon>Bacteria</taxon>
        <taxon>Pseudomonadati</taxon>
        <taxon>Pseudomonadota</taxon>
        <taxon>Alphaproteobacteria</taxon>
        <taxon>Hyphomicrobiales</taxon>
        <taxon>Stappiaceae</taxon>
        <taxon>Pseudovibrio</taxon>
    </lineage>
</organism>
<sequence>MSFQAVIREYDKLELGHRHDFAQAVIPLHGAMDIEIGGHFKELKVGSVGLIAPQTLHDSETSFGSRFLVIDVGDKAAITQFFRASNDSHLHLSTLAQKYVTFLVSQAETMKVNAHETSLLLNTALELATSQNTGVSARNAVDKRLEKVKAQLPDHSRISQLAKEQGFSVSSLQKNFKACFGNSPKQVQLELRLKQALVLLRSSNQSISSIAYEIGYENASSFTNIFKKYYGLTPSDYRNQQNSTPC</sequence>
<dbReference type="InterPro" id="IPR050204">
    <property type="entry name" value="AraC_XylS_family_regulators"/>
</dbReference>
<dbReference type="GO" id="GO:0003700">
    <property type="term" value="F:DNA-binding transcription factor activity"/>
    <property type="evidence" value="ECO:0007669"/>
    <property type="project" value="InterPro"/>
</dbReference>
<evidence type="ECO:0000256" key="1">
    <source>
        <dbReference type="ARBA" id="ARBA00023015"/>
    </source>
</evidence>
<dbReference type="PATRIC" id="fig|989403.3.peg.2396"/>
<dbReference type="PANTHER" id="PTHR46796">
    <property type="entry name" value="HTH-TYPE TRANSCRIPTIONAL ACTIVATOR RHAS-RELATED"/>
    <property type="match status" value="1"/>
</dbReference>
<dbReference type="GO" id="GO:0043565">
    <property type="term" value="F:sequence-specific DNA binding"/>
    <property type="evidence" value="ECO:0007669"/>
    <property type="project" value="InterPro"/>
</dbReference>
<dbReference type="Pfam" id="PF12833">
    <property type="entry name" value="HTH_18"/>
    <property type="match status" value="1"/>
</dbReference>
<proteinExistence type="predicted"/>
<evidence type="ECO:0000259" key="4">
    <source>
        <dbReference type="PROSITE" id="PS01124"/>
    </source>
</evidence>
<dbReference type="InterPro" id="IPR014710">
    <property type="entry name" value="RmlC-like_jellyroll"/>
</dbReference>
<dbReference type="PROSITE" id="PS00041">
    <property type="entry name" value="HTH_ARAC_FAMILY_1"/>
    <property type="match status" value="1"/>
</dbReference>
<dbReference type="InterPro" id="IPR009057">
    <property type="entry name" value="Homeodomain-like_sf"/>
</dbReference>
<dbReference type="Gene3D" id="1.10.10.60">
    <property type="entry name" value="Homeodomain-like"/>
    <property type="match status" value="2"/>
</dbReference>
<reference evidence="5 6" key="1">
    <citation type="journal article" date="2016" name="Front. Microbiol.">
        <title>Comparative Genomic Analysis Reveals a Diverse Repertoire of Genes Involved in Prokaryote-Eukaryote Interactions within the Pseudovibrio Genus.</title>
        <authorList>
            <person name="Romano S."/>
            <person name="Fernandez-Guerra A."/>
            <person name="Reen F.J."/>
            <person name="Glockner F.O."/>
            <person name="Crowley S.P."/>
            <person name="O'Sullivan O."/>
            <person name="Cotter P.D."/>
            <person name="Adams C."/>
            <person name="Dobson A.D."/>
            <person name="O'Gara F."/>
        </authorList>
    </citation>
    <scope>NUCLEOTIDE SEQUENCE [LARGE SCALE GENOMIC DNA]</scope>
    <source>
        <strain evidence="5 6">Ad2</strain>
    </source>
</reference>
<feature type="domain" description="HTH araC/xylS-type" evidence="4">
    <location>
        <begin position="142"/>
        <end position="240"/>
    </location>
</feature>
<dbReference type="PROSITE" id="PS01124">
    <property type="entry name" value="HTH_ARAC_FAMILY_2"/>
    <property type="match status" value="1"/>
</dbReference>
<dbReference type="AlphaFoldDB" id="A0A165YCZ6"/>
<keyword evidence="1" id="KW-0805">Transcription regulation</keyword>
<dbReference type="OrthoDB" id="186587at2"/>
<evidence type="ECO:0000313" key="6">
    <source>
        <dbReference type="Proteomes" id="UP000076577"/>
    </source>
</evidence>
<accession>A0A165YCZ6</accession>
<dbReference type="SMART" id="SM00342">
    <property type="entry name" value="HTH_ARAC"/>
    <property type="match status" value="1"/>
</dbReference>
<dbReference type="EMBL" id="LMCB01000017">
    <property type="protein sequence ID" value="KZL18729.1"/>
    <property type="molecule type" value="Genomic_DNA"/>
</dbReference>
<dbReference type="Proteomes" id="UP000076577">
    <property type="component" value="Unassembled WGS sequence"/>
</dbReference>
<dbReference type="SUPFAM" id="SSF46689">
    <property type="entry name" value="Homeodomain-like"/>
    <property type="match status" value="1"/>
</dbReference>
<keyword evidence="2" id="KW-0238">DNA-binding</keyword>
<evidence type="ECO:0000256" key="3">
    <source>
        <dbReference type="ARBA" id="ARBA00023163"/>
    </source>
</evidence>
<dbReference type="Gene3D" id="2.60.120.10">
    <property type="entry name" value="Jelly Rolls"/>
    <property type="match status" value="1"/>
</dbReference>
<dbReference type="STRING" id="989403.SAMN05421798_101797"/>
<evidence type="ECO:0000313" key="5">
    <source>
        <dbReference type="EMBL" id="KZL18729.1"/>
    </source>
</evidence>
<keyword evidence="3" id="KW-0804">Transcription</keyword>
<dbReference type="PANTHER" id="PTHR46796:SF13">
    <property type="entry name" value="HTH-TYPE TRANSCRIPTIONAL ACTIVATOR RHAS"/>
    <property type="match status" value="1"/>
</dbReference>
<dbReference type="PRINTS" id="PR00032">
    <property type="entry name" value="HTHARAC"/>
</dbReference>
<evidence type="ECO:0000256" key="2">
    <source>
        <dbReference type="ARBA" id="ARBA00023125"/>
    </source>
</evidence>
<name>A0A165YCZ6_9HYPH</name>
<dbReference type="InterPro" id="IPR018062">
    <property type="entry name" value="HTH_AraC-typ_CS"/>
</dbReference>
<gene>
    <name evidence="5" type="primary">soxS_1</name>
    <name evidence="5" type="ORF">PsAD2_02244</name>
</gene>
<comment type="caution">
    <text evidence="5">The sequence shown here is derived from an EMBL/GenBank/DDBJ whole genome shotgun (WGS) entry which is preliminary data.</text>
</comment>
<dbReference type="InterPro" id="IPR018060">
    <property type="entry name" value="HTH_AraC"/>
</dbReference>